<accession>A0AAV9JBQ2</accession>
<feature type="compositionally biased region" description="Basic and acidic residues" evidence="1">
    <location>
        <begin position="1"/>
        <end position="16"/>
    </location>
</feature>
<feature type="region of interest" description="Disordered" evidence="1">
    <location>
        <begin position="1"/>
        <end position="77"/>
    </location>
</feature>
<feature type="compositionally biased region" description="Basic and acidic residues" evidence="1">
    <location>
        <begin position="25"/>
        <end position="36"/>
    </location>
</feature>
<dbReference type="Proteomes" id="UP001324427">
    <property type="component" value="Unassembled WGS sequence"/>
</dbReference>
<name>A0AAV9JBQ2_9PEZI</name>
<organism evidence="2 3">
    <name type="scientific">Oleoguttula mirabilis</name>
    <dbReference type="NCBI Taxonomy" id="1507867"/>
    <lineage>
        <taxon>Eukaryota</taxon>
        <taxon>Fungi</taxon>
        <taxon>Dikarya</taxon>
        <taxon>Ascomycota</taxon>
        <taxon>Pezizomycotina</taxon>
        <taxon>Dothideomycetes</taxon>
        <taxon>Dothideomycetidae</taxon>
        <taxon>Mycosphaerellales</taxon>
        <taxon>Teratosphaeriaceae</taxon>
        <taxon>Oleoguttula</taxon>
    </lineage>
</organism>
<dbReference type="AlphaFoldDB" id="A0AAV9JBQ2"/>
<sequence>MARTRAQDKAGDKVKQESAPPTTAKKSETAKRRQEPEDIAPQEEPKGGEAAEEGEPSEAPPPAKKIKQAEADDDHVEKAAVSVEARENTSKIPRLLGAYGAIPLENSGLSEPHKPTAETMFAHLLNAMLTTTRISQQIAAKTVRTVIAAGYADLQTLEKSSWEERTKVLTDGGYTHYREKTATQLGDLAELVRGKYEGDLSNLLKAAKEEAGSARGVTEVRDGVRKRLQEVKGLGNVALDVFCDSVQGLWTELAPFLDSRSAKAAGTIGLPIDVQELYEAVGENPVEMCKLASALTTVRLDKKEREFW</sequence>
<feature type="compositionally biased region" description="Basic and acidic residues" evidence="1">
    <location>
        <begin position="67"/>
        <end position="77"/>
    </location>
</feature>
<protein>
    <submittedName>
        <fullName evidence="2">Uncharacterized protein</fullName>
    </submittedName>
</protein>
<keyword evidence="3" id="KW-1185">Reference proteome</keyword>
<evidence type="ECO:0000256" key="1">
    <source>
        <dbReference type="SAM" id="MobiDB-lite"/>
    </source>
</evidence>
<gene>
    <name evidence="2" type="ORF">LTR36_006892</name>
</gene>
<evidence type="ECO:0000313" key="3">
    <source>
        <dbReference type="Proteomes" id="UP001324427"/>
    </source>
</evidence>
<comment type="caution">
    <text evidence="2">The sequence shown here is derived from an EMBL/GenBank/DDBJ whole genome shotgun (WGS) entry which is preliminary data.</text>
</comment>
<dbReference type="EMBL" id="JAVFHQ010000043">
    <property type="protein sequence ID" value="KAK4542239.1"/>
    <property type="molecule type" value="Genomic_DNA"/>
</dbReference>
<proteinExistence type="predicted"/>
<reference evidence="2 3" key="1">
    <citation type="submission" date="2021-11" db="EMBL/GenBank/DDBJ databases">
        <title>Black yeast isolated from Biological Soil Crust.</title>
        <authorList>
            <person name="Kurbessoian T."/>
        </authorList>
    </citation>
    <scope>NUCLEOTIDE SEQUENCE [LARGE SCALE GENOMIC DNA]</scope>
    <source>
        <strain evidence="2 3">CCFEE 5522</strain>
    </source>
</reference>
<evidence type="ECO:0000313" key="2">
    <source>
        <dbReference type="EMBL" id="KAK4542239.1"/>
    </source>
</evidence>